<reference evidence="1 2" key="1">
    <citation type="submission" date="2020-08" db="EMBL/GenBank/DDBJ databases">
        <title>Genomic Encyclopedia of Type Strains, Phase III (KMG-III): the genomes of soil and plant-associated and newly described type strains.</title>
        <authorList>
            <person name="Whitman W."/>
        </authorList>
    </citation>
    <scope>NUCLEOTIDE SEQUENCE [LARGE SCALE GENOMIC DNA]</scope>
    <source>
        <strain evidence="1 2">CECT 8075</strain>
    </source>
</reference>
<proteinExistence type="predicted"/>
<sequence>MSAATDGGSHDVELATYRAATDPSQLQTQIIRAIVSLVSSRSIEDIKPNSPGVSRSNVSRLWKEVGHKFVCELRGKDWGAQSW</sequence>
<evidence type="ECO:0000313" key="1">
    <source>
        <dbReference type="EMBL" id="MBB3205828.1"/>
    </source>
</evidence>
<accession>A0A7W5DXF2</accession>
<dbReference type="Proteomes" id="UP000536179">
    <property type="component" value="Unassembled WGS sequence"/>
</dbReference>
<dbReference type="AlphaFoldDB" id="A0A7W5DXF2"/>
<protein>
    <submittedName>
        <fullName evidence="1">Uncharacterized protein</fullName>
    </submittedName>
</protein>
<dbReference type="EMBL" id="JACHXU010000004">
    <property type="protein sequence ID" value="MBB3205828.1"/>
    <property type="molecule type" value="Genomic_DNA"/>
</dbReference>
<comment type="caution">
    <text evidence="1">The sequence shown here is derived from an EMBL/GenBank/DDBJ whole genome shotgun (WGS) entry which is preliminary data.</text>
</comment>
<organism evidence="1 2">
    <name type="scientific">Aporhodopirellula rubra</name>
    <dbReference type="NCBI Taxonomy" id="980271"/>
    <lineage>
        <taxon>Bacteria</taxon>
        <taxon>Pseudomonadati</taxon>
        <taxon>Planctomycetota</taxon>
        <taxon>Planctomycetia</taxon>
        <taxon>Pirellulales</taxon>
        <taxon>Pirellulaceae</taxon>
        <taxon>Aporhodopirellula</taxon>
    </lineage>
</organism>
<evidence type="ECO:0000313" key="2">
    <source>
        <dbReference type="Proteomes" id="UP000536179"/>
    </source>
</evidence>
<gene>
    <name evidence="1" type="ORF">FHS27_001632</name>
</gene>
<keyword evidence="2" id="KW-1185">Reference proteome</keyword>
<name>A0A7W5DXF2_9BACT</name>